<gene>
    <name evidence="13" type="ORF">EV193_110124</name>
</gene>
<evidence type="ECO:0000256" key="6">
    <source>
        <dbReference type="ARBA" id="ARBA00022777"/>
    </source>
</evidence>
<dbReference type="GO" id="GO:0005524">
    <property type="term" value="F:ATP binding"/>
    <property type="evidence" value="ECO:0007669"/>
    <property type="project" value="UniProtKB-KW"/>
</dbReference>
<keyword evidence="9" id="KW-0812">Transmembrane</keyword>
<comment type="caution">
    <text evidence="13">The sequence shown here is derived from an EMBL/GenBank/DDBJ whole genome shotgun (WGS) entry which is preliminary data.</text>
</comment>
<feature type="domain" description="DUF7134" evidence="12">
    <location>
        <begin position="13"/>
        <end position="166"/>
    </location>
</feature>
<dbReference type="PANTHER" id="PTHR24421">
    <property type="entry name" value="NITRATE/NITRITE SENSOR PROTEIN NARX-RELATED"/>
    <property type="match status" value="1"/>
</dbReference>
<dbReference type="Pfam" id="PF02518">
    <property type="entry name" value="HATPase_c"/>
    <property type="match status" value="1"/>
</dbReference>
<feature type="transmembrane region" description="Helical" evidence="9">
    <location>
        <begin position="143"/>
        <end position="162"/>
    </location>
</feature>
<evidence type="ECO:0000259" key="10">
    <source>
        <dbReference type="Pfam" id="PF02518"/>
    </source>
</evidence>
<evidence type="ECO:0000313" key="14">
    <source>
        <dbReference type="Proteomes" id="UP000294257"/>
    </source>
</evidence>
<comment type="catalytic activity">
    <reaction evidence="1">
        <text>ATP + protein L-histidine = ADP + protein N-phospho-L-histidine.</text>
        <dbReference type="EC" id="2.7.13.3"/>
    </reaction>
</comment>
<keyword evidence="14" id="KW-1185">Reference proteome</keyword>
<feature type="domain" description="Histidine kinase/HSP90-like ATPase" evidence="10">
    <location>
        <begin position="295"/>
        <end position="391"/>
    </location>
</feature>
<dbReference type="SUPFAM" id="SSF55874">
    <property type="entry name" value="ATPase domain of HSP90 chaperone/DNA topoisomerase II/histidine kinase"/>
    <property type="match status" value="1"/>
</dbReference>
<feature type="transmembrane region" description="Helical" evidence="9">
    <location>
        <begin position="117"/>
        <end position="137"/>
    </location>
</feature>
<dbReference type="Gene3D" id="3.30.565.10">
    <property type="entry name" value="Histidine kinase-like ATPase, C-terminal domain"/>
    <property type="match status" value="1"/>
</dbReference>
<keyword evidence="8" id="KW-0902">Two-component regulatory system</keyword>
<keyword evidence="9" id="KW-1133">Transmembrane helix</keyword>
<evidence type="ECO:0000256" key="1">
    <source>
        <dbReference type="ARBA" id="ARBA00000085"/>
    </source>
</evidence>
<organism evidence="13 14">
    <name type="scientific">Herbihabitans rhizosphaerae</name>
    <dbReference type="NCBI Taxonomy" id="1872711"/>
    <lineage>
        <taxon>Bacteria</taxon>
        <taxon>Bacillati</taxon>
        <taxon>Actinomycetota</taxon>
        <taxon>Actinomycetes</taxon>
        <taxon>Pseudonocardiales</taxon>
        <taxon>Pseudonocardiaceae</taxon>
        <taxon>Herbihabitans</taxon>
    </lineage>
</organism>
<dbReference type="InterPro" id="IPR003594">
    <property type="entry name" value="HATPase_dom"/>
</dbReference>
<evidence type="ECO:0000256" key="3">
    <source>
        <dbReference type="ARBA" id="ARBA00022553"/>
    </source>
</evidence>
<feature type="transmembrane region" description="Helical" evidence="9">
    <location>
        <begin position="21"/>
        <end position="37"/>
    </location>
</feature>
<reference evidence="13 14" key="1">
    <citation type="submission" date="2019-02" db="EMBL/GenBank/DDBJ databases">
        <title>Genomic Encyclopedia of Type Strains, Phase IV (KMG-IV): sequencing the most valuable type-strain genomes for metagenomic binning, comparative biology and taxonomic classification.</title>
        <authorList>
            <person name="Goeker M."/>
        </authorList>
    </citation>
    <scope>NUCLEOTIDE SEQUENCE [LARGE SCALE GENOMIC DNA]</scope>
    <source>
        <strain evidence="13 14">DSM 101727</strain>
    </source>
</reference>
<dbReference type="Proteomes" id="UP000294257">
    <property type="component" value="Unassembled WGS sequence"/>
</dbReference>
<keyword evidence="5" id="KW-0547">Nucleotide-binding</keyword>
<dbReference type="PANTHER" id="PTHR24421:SF10">
    <property type="entry name" value="NITRATE_NITRITE SENSOR PROTEIN NARQ"/>
    <property type="match status" value="1"/>
</dbReference>
<dbReference type="AlphaFoldDB" id="A0A4Q7KHG0"/>
<evidence type="ECO:0000256" key="5">
    <source>
        <dbReference type="ARBA" id="ARBA00022741"/>
    </source>
</evidence>
<dbReference type="InterPro" id="IPR036890">
    <property type="entry name" value="HATPase_C_sf"/>
</dbReference>
<evidence type="ECO:0000259" key="12">
    <source>
        <dbReference type="Pfam" id="PF23539"/>
    </source>
</evidence>
<proteinExistence type="predicted"/>
<keyword evidence="6 13" id="KW-0418">Kinase</keyword>
<feature type="domain" description="Signal transduction histidine kinase subgroup 3 dimerisation and phosphoacceptor" evidence="11">
    <location>
        <begin position="184"/>
        <end position="250"/>
    </location>
</feature>
<dbReference type="InterPro" id="IPR011712">
    <property type="entry name" value="Sig_transdc_His_kin_sub3_dim/P"/>
</dbReference>
<dbReference type="InterPro" id="IPR055558">
    <property type="entry name" value="DUF7134"/>
</dbReference>
<evidence type="ECO:0000256" key="7">
    <source>
        <dbReference type="ARBA" id="ARBA00022840"/>
    </source>
</evidence>
<feature type="transmembrane region" description="Helical" evidence="9">
    <location>
        <begin position="70"/>
        <end position="87"/>
    </location>
</feature>
<feature type="transmembrane region" description="Helical" evidence="9">
    <location>
        <begin position="43"/>
        <end position="63"/>
    </location>
</feature>
<evidence type="ECO:0000313" key="13">
    <source>
        <dbReference type="EMBL" id="RZS33974.1"/>
    </source>
</evidence>
<evidence type="ECO:0000259" key="11">
    <source>
        <dbReference type="Pfam" id="PF07730"/>
    </source>
</evidence>
<keyword evidence="4" id="KW-0808">Transferase</keyword>
<name>A0A4Q7KHG0_9PSEU</name>
<evidence type="ECO:0000256" key="8">
    <source>
        <dbReference type="ARBA" id="ARBA00023012"/>
    </source>
</evidence>
<keyword evidence="3" id="KW-0597">Phosphoprotein</keyword>
<dbReference type="GO" id="GO:0000155">
    <property type="term" value="F:phosphorelay sensor kinase activity"/>
    <property type="evidence" value="ECO:0007669"/>
    <property type="project" value="InterPro"/>
</dbReference>
<dbReference type="Pfam" id="PF23539">
    <property type="entry name" value="DUF7134"/>
    <property type="match status" value="1"/>
</dbReference>
<dbReference type="CDD" id="cd16917">
    <property type="entry name" value="HATPase_UhpB-NarQ-NarX-like"/>
    <property type="match status" value="1"/>
</dbReference>
<keyword evidence="9" id="KW-0472">Membrane</keyword>
<evidence type="ECO:0000256" key="2">
    <source>
        <dbReference type="ARBA" id="ARBA00012438"/>
    </source>
</evidence>
<dbReference type="GO" id="GO:0046983">
    <property type="term" value="F:protein dimerization activity"/>
    <property type="evidence" value="ECO:0007669"/>
    <property type="project" value="InterPro"/>
</dbReference>
<sequence length="395" mass="41559">MVESARHQVFTRRLSRRELVVLDRIAAVTFTAVFFVISNYQQIGAVPVPVRLGVAAIMGLPVAFRRRWPVPVLVVVAAASVLAAALGVLREPFLATAFALYLVGATVPASRWIPTSLIGLTSVIVLAGGLMVGSSSWQASTVATHVVGAALAGAAWTAGRAMHERRAYAARSVREVAASAVAEERLRIARELHDIVAHEVGLIAVKAGVANHVLARRPDEASAALRDIESASRSALAEMRNMLGVLRSEDEEAAADRRPGHGLERLPELVERASMAGVRVDIDSRVGVHLPEGVDRSAYRIVQEALTNVIKHAAPTTCTVTVTDSGGKLCIDVVDGGAAGHGPRRAPDRGGSTAGHGLIGMRERVALYGGTFDAGPSPDGGFAVSARLPFQRGDS</sequence>
<dbReference type="InterPro" id="IPR050482">
    <property type="entry name" value="Sensor_HK_TwoCompSys"/>
</dbReference>
<dbReference type="EMBL" id="SGWQ01000010">
    <property type="protein sequence ID" value="RZS33974.1"/>
    <property type="molecule type" value="Genomic_DNA"/>
</dbReference>
<accession>A0A4Q7KHG0</accession>
<dbReference type="GO" id="GO:0016020">
    <property type="term" value="C:membrane"/>
    <property type="evidence" value="ECO:0007669"/>
    <property type="project" value="InterPro"/>
</dbReference>
<protein>
    <recommendedName>
        <fullName evidence="2">histidine kinase</fullName>
        <ecNumber evidence="2">2.7.13.3</ecNumber>
    </recommendedName>
</protein>
<dbReference type="Pfam" id="PF07730">
    <property type="entry name" value="HisKA_3"/>
    <property type="match status" value="1"/>
</dbReference>
<evidence type="ECO:0000256" key="9">
    <source>
        <dbReference type="SAM" id="Phobius"/>
    </source>
</evidence>
<evidence type="ECO:0000256" key="4">
    <source>
        <dbReference type="ARBA" id="ARBA00022679"/>
    </source>
</evidence>
<dbReference type="RefSeq" id="WP_207222801.1">
    <property type="nucleotide sequence ID" value="NZ_SGWQ01000010.1"/>
</dbReference>
<dbReference type="EC" id="2.7.13.3" evidence="2"/>
<keyword evidence="7" id="KW-0067">ATP-binding</keyword>
<dbReference type="Gene3D" id="1.20.5.1930">
    <property type="match status" value="1"/>
</dbReference>